<keyword evidence="2" id="KW-1185">Reference proteome</keyword>
<evidence type="ECO:0000313" key="1">
    <source>
        <dbReference type="EMBL" id="KAJ9104147.1"/>
    </source>
</evidence>
<organism evidence="1 2">
    <name type="scientific">Naganishia cerealis</name>
    <dbReference type="NCBI Taxonomy" id="610337"/>
    <lineage>
        <taxon>Eukaryota</taxon>
        <taxon>Fungi</taxon>
        <taxon>Dikarya</taxon>
        <taxon>Basidiomycota</taxon>
        <taxon>Agaricomycotina</taxon>
        <taxon>Tremellomycetes</taxon>
        <taxon>Filobasidiales</taxon>
        <taxon>Filobasidiaceae</taxon>
        <taxon>Naganishia</taxon>
    </lineage>
</organism>
<gene>
    <name evidence="1" type="ORF">QFC19_004131</name>
</gene>
<evidence type="ECO:0000313" key="2">
    <source>
        <dbReference type="Proteomes" id="UP001241377"/>
    </source>
</evidence>
<dbReference type="EMBL" id="JASBWR010000042">
    <property type="protein sequence ID" value="KAJ9104147.1"/>
    <property type="molecule type" value="Genomic_DNA"/>
</dbReference>
<sequence length="351" mass="38393">MAQTDGQQPILYCEDGSMSVLPEGVAVARHTTTSSKQSIRKTQREGKGEKVGTLEYEKEMEVALPAPGADDEDAGNVMAALEKQEKAPFPEGGRDAWLTVLGTFCCTMVTFGVLNTYGVYQAYFKQTYLSNYSNFAINWIGTVQYVGIFGLGLPIGKLFDLGFFRPCFLVGAVMLTASQLGLSFANSFATLFIAQGLFMGIGMGIVFNMAIACPSHWFLKRRGMALGLAAAGSSTGGGFGWSMRVIFFIEIVMLTIAWFTIRTRLPPAIDVRDKSKGGWKQVKWIDMHAFKNPAYTMIVIGFGLVVFGLYTPFTYMDVFTSHYKIPANGYFLSIMNAASMFGRILPGFVGG</sequence>
<name>A0ACC2W0H3_9TREE</name>
<proteinExistence type="predicted"/>
<accession>A0ACC2W0H3</accession>
<dbReference type="Proteomes" id="UP001241377">
    <property type="component" value="Unassembled WGS sequence"/>
</dbReference>
<comment type="caution">
    <text evidence="1">The sequence shown here is derived from an EMBL/GenBank/DDBJ whole genome shotgun (WGS) entry which is preliminary data.</text>
</comment>
<protein>
    <submittedName>
        <fullName evidence="1">Uncharacterized protein</fullName>
    </submittedName>
</protein>
<reference evidence="1" key="1">
    <citation type="submission" date="2023-04" db="EMBL/GenBank/DDBJ databases">
        <title>Draft Genome sequencing of Naganishia species isolated from polar environments using Oxford Nanopore Technology.</title>
        <authorList>
            <person name="Leo P."/>
            <person name="Venkateswaran K."/>
        </authorList>
    </citation>
    <scope>NUCLEOTIDE SEQUENCE</scope>
    <source>
        <strain evidence="1">MNA-CCFEE 5261</strain>
    </source>
</reference>